<evidence type="ECO:0000313" key="6">
    <source>
        <dbReference type="Proteomes" id="UP000284842"/>
    </source>
</evidence>
<feature type="region of interest" description="Disordered" evidence="3">
    <location>
        <begin position="210"/>
        <end position="251"/>
    </location>
</feature>
<feature type="domain" description="CCHC-type" evidence="4">
    <location>
        <begin position="258"/>
        <end position="271"/>
    </location>
</feature>
<dbReference type="InParanoid" id="A0A409XC99"/>
<gene>
    <name evidence="5" type="ORF">CVT24_010048</name>
</gene>
<proteinExistence type="predicted"/>
<evidence type="ECO:0000256" key="3">
    <source>
        <dbReference type="SAM" id="MobiDB-lite"/>
    </source>
</evidence>
<dbReference type="GO" id="GO:0008270">
    <property type="term" value="F:zinc ion binding"/>
    <property type="evidence" value="ECO:0007669"/>
    <property type="project" value="UniProtKB-KW"/>
</dbReference>
<dbReference type="InterPro" id="IPR001878">
    <property type="entry name" value="Znf_CCHC"/>
</dbReference>
<dbReference type="EMBL" id="NHTK01004067">
    <property type="protein sequence ID" value="PPQ88344.1"/>
    <property type="molecule type" value="Genomic_DNA"/>
</dbReference>
<evidence type="ECO:0000256" key="1">
    <source>
        <dbReference type="ARBA" id="ARBA00022664"/>
    </source>
</evidence>
<dbReference type="PROSITE" id="PS50158">
    <property type="entry name" value="ZF_CCHC"/>
    <property type="match status" value="1"/>
</dbReference>
<evidence type="ECO:0000259" key="4">
    <source>
        <dbReference type="PROSITE" id="PS50158"/>
    </source>
</evidence>
<protein>
    <recommendedName>
        <fullName evidence="4">CCHC-type domain-containing protein</fullName>
    </recommendedName>
</protein>
<organism evidence="5 6">
    <name type="scientific">Panaeolus cyanescens</name>
    <dbReference type="NCBI Taxonomy" id="181874"/>
    <lineage>
        <taxon>Eukaryota</taxon>
        <taxon>Fungi</taxon>
        <taxon>Dikarya</taxon>
        <taxon>Basidiomycota</taxon>
        <taxon>Agaricomycotina</taxon>
        <taxon>Agaricomycetes</taxon>
        <taxon>Agaricomycetidae</taxon>
        <taxon>Agaricales</taxon>
        <taxon>Agaricineae</taxon>
        <taxon>Galeropsidaceae</taxon>
        <taxon>Panaeolus</taxon>
    </lineage>
</organism>
<name>A0A409XC99_9AGAR</name>
<dbReference type="GO" id="GO:0003676">
    <property type="term" value="F:nucleic acid binding"/>
    <property type="evidence" value="ECO:0007669"/>
    <property type="project" value="InterPro"/>
</dbReference>
<reference evidence="5 6" key="1">
    <citation type="journal article" date="2018" name="Evol. Lett.">
        <title>Horizontal gene cluster transfer increased hallucinogenic mushroom diversity.</title>
        <authorList>
            <person name="Reynolds H.T."/>
            <person name="Vijayakumar V."/>
            <person name="Gluck-Thaler E."/>
            <person name="Korotkin H.B."/>
            <person name="Matheny P.B."/>
            <person name="Slot J.C."/>
        </authorList>
    </citation>
    <scope>NUCLEOTIDE SEQUENCE [LARGE SCALE GENOMIC DNA]</scope>
    <source>
        <strain evidence="5 6">2629</strain>
    </source>
</reference>
<dbReference type="GO" id="GO:0006397">
    <property type="term" value="P:mRNA processing"/>
    <property type="evidence" value="ECO:0007669"/>
    <property type="project" value="UniProtKB-KW"/>
</dbReference>
<dbReference type="Proteomes" id="UP000284842">
    <property type="component" value="Unassembled WGS sequence"/>
</dbReference>
<dbReference type="AlphaFoldDB" id="A0A409XC99"/>
<sequence>MSVNPTSLSDSLSSTVPKLDPSGKNWAIFKVRFQDAVEGKGTWGHFDGTEKCPVVAADAKPSADETAAIEKWNRDERSAKALLTQKLPDATLMKVHALKTVRERWEKIEEEYTKLGTYAQTELRQQFLDMHCTNRAKVREFLNDLRIKRQEVAAVGVDISEDDYRSTILQSLPASLSNFALTQIAAARLLAPTVKIDPDILMGLIIEESNRQKTQRSRRNKEKSSKGEDGDEAMMAESSKSKGRKRRKGGDWKTRAVCWNCQEKGHIKDDCHIGKSQ</sequence>
<comment type="caution">
    <text evidence="5">The sequence shown here is derived from an EMBL/GenBank/DDBJ whole genome shotgun (WGS) entry which is preliminary data.</text>
</comment>
<keyword evidence="2" id="KW-0479">Metal-binding</keyword>
<dbReference type="OrthoDB" id="3263038at2759"/>
<dbReference type="InterPro" id="IPR036875">
    <property type="entry name" value="Znf_CCHC_sf"/>
</dbReference>
<keyword evidence="2" id="KW-0863">Zinc-finger</keyword>
<dbReference type="STRING" id="181874.A0A409XC99"/>
<accession>A0A409XC99</accession>
<dbReference type="Pfam" id="PF00098">
    <property type="entry name" value="zf-CCHC"/>
    <property type="match status" value="1"/>
</dbReference>
<evidence type="ECO:0000313" key="5">
    <source>
        <dbReference type="EMBL" id="PPQ88344.1"/>
    </source>
</evidence>
<dbReference type="Pfam" id="PF14223">
    <property type="entry name" value="Retrotran_gag_2"/>
    <property type="match status" value="1"/>
</dbReference>
<feature type="non-terminal residue" evidence="5">
    <location>
        <position position="277"/>
    </location>
</feature>
<keyword evidence="1" id="KW-0507">mRNA processing</keyword>
<evidence type="ECO:0000256" key="2">
    <source>
        <dbReference type="PROSITE-ProRule" id="PRU00047"/>
    </source>
</evidence>
<keyword evidence="2" id="KW-0862">Zinc</keyword>
<keyword evidence="6" id="KW-1185">Reference proteome</keyword>
<dbReference type="SUPFAM" id="SSF57756">
    <property type="entry name" value="Retrovirus zinc finger-like domains"/>
    <property type="match status" value="1"/>
</dbReference>